<protein>
    <recommendedName>
        <fullName evidence="3">HTH CENPB-type domain-containing protein</fullName>
    </recommendedName>
</protein>
<feature type="domain" description="HTH CENPB-type" evidence="3">
    <location>
        <begin position="67"/>
        <end position="140"/>
    </location>
</feature>
<evidence type="ECO:0000256" key="1">
    <source>
        <dbReference type="ARBA" id="ARBA00023125"/>
    </source>
</evidence>
<reference evidence="4" key="2">
    <citation type="submission" date="2025-09" db="UniProtKB">
        <authorList>
            <consortium name="Ensembl"/>
        </authorList>
    </citation>
    <scope>IDENTIFICATION</scope>
</reference>
<keyword evidence="5" id="KW-1185">Reference proteome</keyword>
<dbReference type="SMART" id="SM00674">
    <property type="entry name" value="CENPB"/>
    <property type="match status" value="1"/>
</dbReference>
<dbReference type="Gene3D" id="1.10.10.60">
    <property type="entry name" value="Homeodomain-like"/>
    <property type="match status" value="2"/>
</dbReference>
<dbReference type="InterPro" id="IPR009057">
    <property type="entry name" value="Homeodomain-like_sf"/>
</dbReference>
<evidence type="ECO:0000259" key="3">
    <source>
        <dbReference type="PROSITE" id="PS51253"/>
    </source>
</evidence>
<dbReference type="Ensembl" id="ENSEBUT00000027251.1">
    <property type="protein sequence ID" value="ENSEBUP00000026675.1"/>
    <property type="gene ID" value="ENSEBUG00000016429.1"/>
</dbReference>
<dbReference type="SUPFAM" id="SSF46689">
    <property type="entry name" value="Homeodomain-like"/>
    <property type="match status" value="2"/>
</dbReference>
<accession>A0A8C4RAL7</accession>
<organism evidence="4 5">
    <name type="scientific">Eptatretus burgeri</name>
    <name type="common">Inshore hagfish</name>
    <dbReference type="NCBI Taxonomy" id="7764"/>
    <lineage>
        <taxon>Eukaryota</taxon>
        <taxon>Metazoa</taxon>
        <taxon>Chordata</taxon>
        <taxon>Craniata</taxon>
        <taxon>Vertebrata</taxon>
        <taxon>Cyclostomata</taxon>
        <taxon>Myxini</taxon>
        <taxon>Myxiniformes</taxon>
        <taxon>Myxinidae</taxon>
        <taxon>Eptatretinae</taxon>
        <taxon>Eptatretus</taxon>
    </lineage>
</organism>
<dbReference type="Proteomes" id="UP000694388">
    <property type="component" value="Unplaced"/>
</dbReference>
<dbReference type="InterPro" id="IPR007889">
    <property type="entry name" value="HTH_Psq"/>
</dbReference>
<dbReference type="AlphaFoldDB" id="A0A8C4RAL7"/>
<proteinExistence type="predicted"/>
<dbReference type="Pfam" id="PF03221">
    <property type="entry name" value="HTH_Tnp_Tc5"/>
    <property type="match status" value="1"/>
</dbReference>
<evidence type="ECO:0000313" key="5">
    <source>
        <dbReference type="Proteomes" id="UP000694388"/>
    </source>
</evidence>
<dbReference type="InterPro" id="IPR006600">
    <property type="entry name" value="HTH_CenpB_DNA-bd_dom"/>
</dbReference>
<dbReference type="PROSITE" id="PS51253">
    <property type="entry name" value="HTH_CENPB"/>
    <property type="match status" value="1"/>
</dbReference>
<evidence type="ECO:0000313" key="4">
    <source>
        <dbReference type="Ensembl" id="ENSEBUP00000026675.1"/>
    </source>
</evidence>
<evidence type="ECO:0000256" key="2">
    <source>
        <dbReference type="ARBA" id="ARBA00023242"/>
    </source>
</evidence>
<dbReference type="Pfam" id="PF04218">
    <property type="entry name" value="CENP-B_N"/>
    <property type="match status" value="1"/>
</dbReference>
<reference evidence="4" key="1">
    <citation type="submission" date="2025-08" db="UniProtKB">
        <authorList>
            <consortium name="Ensembl"/>
        </authorList>
    </citation>
    <scope>IDENTIFICATION</scope>
</reference>
<dbReference type="GO" id="GO:0003677">
    <property type="term" value="F:DNA binding"/>
    <property type="evidence" value="ECO:0007669"/>
    <property type="project" value="UniProtKB-KW"/>
</dbReference>
<name>A0A8C4RAL7_EPTBU</name>
<keyword evidence="2" id="KW-0539">Nucleus</keyword>
<sequence length="225" mass="25342">MATKRKLTTKTYQEKYDIIKFCEANPLMKKTAIAEKLDIKRQTLNDILKNKGKIFGQVEKIARPVVSVKRVKRVSFEDVDDALIIWFRQMSAQPNIRLDGEMLLLKARQFAADLGHDDAETLPMHWIDRFKVRWGIGKVKKCGETGGVDSAVEHDWKDGKLKDILESATLRPSRLCRRCLGLTALETPTLDAPTLDAPTLDAPTLDAPTLDGASKQYSAKIHRLA</sequence>
<keyword evidence="1" id="KW-0238">DNA-binding</keyword>